<evidence type="ECO:0000313" key="2">
    <source>
        <dbReference type="Proteomes" id="UP000184295"/>
    </source>
</evidence>
<gene>
    <name evidence="1" type="ORF">SAMN02745225_02063</name>
</gene>
<dbReference type="InterPro" id="IPR021710">
    <property type="entry name" value="DUF3293"/>
</dbReference>
<reference evidence="2" key="1">
    <citation type="submission" date="2016-11" db="EMBL/GenBank/DDBJ databases">
        <authorList>
            <person name="Varghese N."/>
            <person name="Submissions S."/>
        </authorList>
    </citation>
    <scope>NUCLEOTIDE SEQUENCE [LARGE SCALE GENOMIC DNA]</scope>
    <source>
        <strain evidence="2">DSM 19514</strain>
    </source>
</reference>
<dbReference type="STRING" id="1121881.SAMN02745225_02063"/>
<keyword evidence="2" id="KW-1185">Reference proteome</keyword>
<evidence type="ECO:0008006" key="3">
    <source>
        <dbReference type="Google" id="ProtNLM"/>
    </source>
</evidence>
<name>A0A1M4XL76_9ACTN</name>
<organism evidence="1 2">
    <name type="scientific">Ferrithrix thermotolerans DSM 19514</name>
    <dbReference type="NCBI Taxonomy" id="1121881"/>
    <lineage>
        <taxon>Bacteria</taxon>
        <taxon>Bacillati</taxon>
        <taxon>Actinomycetota</taxon>
        <taxon>Acidimicrobiia</taxon>
        <taxon>Acidimicrobiales</taxon>
        <taxon>Acidimicrobiaceae</taxon>
        <taxon>Ferrithrix</taxon>
    </lineage>
</organism>
<dbReference type="Pfam" id="PF11697">
    <property type="entry name" value="DUF3293"/>
    <property type="match status" value="1"/>
</dbReference>
<dbReference type="OrthoDB" id="5604578at2"/>
<dbReference type="EMBL" id="FQUL01000041">
    <property type="protein sequence ID" value="SHE94334.1"/>
    <property type="molecule type" value="Genomic_DNA"/>
</dbReference>
<evidence type="ECO:0000313" key="1">
    <source>
        <dbReference type="EMBL" id="SHE94334.1"/>
    </source>
</evidence>
<dbReference type="Proteomes" id="UP000184295">
    <property type="component" value="Unassembled WGS sequence"/>
</dbReference>
<accession>A0A1M4XL76</accession>
<sequence length="159" mass="18439">MAEELTSWDEYLRAKIEIYLEGAWRCIFDGRERCELFEPLARLFESHAESYIVTAWNPGELRLSYEENLQRNHELESMLRAVSGVQLFPAKGSSQDESYLEMGYLVVSQTPMFGLKEMTSIARLFDQEAIYVIEKGMLYCLSVGGDRKIEMAEIHRSYS</sequence>
<dbReference type="RefSeq" id="WP_072792152.1">
    <property type="nucleotide sequence ID" value="NZ_FQUL01000041.1"/>
</dbReference>
<protein>
    <recommendedName>
        <fullName evidence="3">DUF3293 domain-containing protein</fullName>
    </recommendedName>
</protein>
<dbReference type="AlphaFoldDB" id="A0A1M4XL76"/>
<proteinExistence type="predicted"/>